<keyword evidence="2" id="KW-1185">Reference proteome</keyword>
<name>A0ACD5AR01_9ACTN</name>
<organism evidence="1 2">
    <name type="scientific">Streptomyces citrinus</name>
    <dbReference type="NCBI Taxonomy" id="3118173"/>
    <lineage>
        <taxon>Bacteria</taxon>
        <taxon>Bacillati</taxon>
        <taxon>Actinomycetota</taxon>
        <taxon>Actinomycetes</taxon>
        <taxon>Kitasatosporales</taxon>
        <taxon>Streptomycetaceae</taxon>
        <taxon>Streptomyces</taxon>
    </lineage>
</organism>
<evidence type="ECO:0000313" key="2">
    <source>
        <dbReference type="Proteomes" id="UP001432251"/>
    </source>
</evidence>
<geneLocation type="plasmid" evidence="1 2">
    <name>p1</name>
</geneLocation>
<sequence>MVHLETPHAEVGDRMRRPAPHSEPSRWSARPSGALTRATMLAGSLVSASAGALLIVVPVPTPAATGALFGVHIAVQGVLQLLAVRRSTASAAVRWLLAVGGCAALPLGAVLLTGRADTVFLLGLWTGCGWLLRGLTMAISVTSPSVSHVLVYDVLTAVIVSAGLFLTGFPYESPAQLADVGGFVLLATAVFELIAAARRNTRALRAIG</sequence>
<keyword evidence="1" id="KW-0614">Plasmid</keyword>
<reference evidence="1" key="1">
    <citation type="journal article" date="2025" name="Int. J. Syst. Evol. Microbiol.">
        <title>Streptomyces citrinus sp. nov., with yellow diffusible pigment.</title>
        <authorList>
            <person name="He Y."/>
            <person name="Yang E."/>
            <person name="Xu J."/>
            <person name="Sun Y."/>
            <person name="Sun L."/>
        </authorList>
    </citation>
    <scope>NUCLEOTIDE SEQUENCE</scope>
    <source>
        <strain evidence="1">Q6</strain>
    </source>
</reference>
<dbReference type="EMBL" id="CP146023">
    <property type="protein sequence ID" value="WWQ69468.1"/>
    <property type="molecule type" value="Genomic_DNA"/>
</dbReference>
<evidence type="ECO:0000313" key="1">
    <source>
        <dbReference type="EMBL" id="WWQ69468.1"/>
    </source>
</evidence>
<protein>
    <submittedName>
        <fullName evidence="1">Uncharacterized protein</fullName>
    </submittedName>
</protein>
<gene>
    <name evidence="1" type="ORF">V2W30_40570</name>
</gene>
<dbReference type="Proteomes" id="UP001432251">
    <property type="component" value="Plasmid p1"/>
</dbReference>
<proteinExistence type="predicted"/>
<accession>A0ACD5AR01</accession>